<dbReference type="InterPro" id="IPR003848">
    <property type="entry name" value="DUF218"/>
</dbReference>
<dbReference type="GO" id="GO:0000270">
    <property type="term" value="P:peptidoglycan metabolic process"/>
    <property type="evidence" value="ECO:0007669"/>
    <property type="project" value="TreeGrafter"/>
</dbReference>
<evidence type="ECO:0000313" key="3">
    <source>
        <dbReference type="EMBL" id="GET42861.1"/>
    </source>
</evidence>
<keyword evidence="1" id="KW-0472">Membrane</keyword>
<dbReference type="Pfam" id="PF02698">
    <property type="entry name" value="DUF218"/>
    <property type="match status" value="1"/>
</dbReference>
<evidence type="ECO:0000256" key="1">
    <source>
        <dbReference type="SAM" id="Phobius"/>
    </source>
</evidence>
<dbReference type="InterPro" id="IPR014729">
    <property type="entry name" value="Rossmann-like_a/b/a_fold"/>
</dbReference>
<name>A0AAV3XMG4_9CYAN</name>
<dbReference type="PANTHER" id="PTHR30336:SF4">
    <property type="entry name" value="ENVELOPE BIOGENESIS FACTOR ELYC"/>
    <property type="match status" value="1"/>
</dbReference>
<organism evidence="3 4">
    <name type="scientific">Microseira wollei NIES-4236</name>
    <dbReference type="NCBI Taxonomy" id="2530354"/>
    <lineage>
        <taxon>Bacteria</taxon>
        <taxon>Bacillati</taxon>
        <taxon>Cyanobacteriota</taxon>
        <taxon>Cyanophyceae</taxon>
        <taxon>Oscillatoriophycideae</taxon>
        <taxon>Aerosakkonematales</taxon>
        <taxon>Aerosakkonemataceae</taxon>
        <taxon>Microseira</taxon>
    </lineage>
</organism>
<protein>
    <recommendedName>
        <fullName evidence="2">DUF218 domain-containing protein</fullName>
    </recommendedName>
</protein>
<dbReference type="EMBL" id="BLAY01000185">
    <property type="protein sequence ID" value="GET42861.1"/>
    <property type="molecule type" value="Genomic_DNA"/>
</dbReference>
<dbReference type="GO" id="GO:0005886">
    <property type="term" value="C:plasma membrane"/>
    <property type="evidence" value="ECO:0007669"/>
    <property type="project" value="TreeGrafter"/>
</dbReference>
<gene>
    <name evidence="3" type="ORF">MiSe_76790</name>
</gene>
<keyword evidence="1" id="KW-1133">Transmembrane helix</keyword>
<dbReference type="InterPro" id="IPR051599">
    <property type="entry name" value="Cell_Envelope_Assoc"/>
</dbReference>
<keyword evidence="4" id="KW-1185">Reference proteome</keyword>
<keyword evidence="1" id="KW-0812">Transmembrane</keyword>
<accession>A0AAV3XMG4</accession>
<dbReference type="Gene3D" id="3.40.50.620">
    <property type="entry name" value="HUPs"/>
    <property type="match status" value="1"/>
</dbReference>
<dbReference type="PANTHER" id="PTHR30336">
    <property type="entry name" value="INNER MEMBRANE PROTEIN, PROBABLE PERMEASE"/>
    <property type="match status" value="1"/>
</dbReference>
<evidence type="ECO:0000259" key="2">
    <source>
        <dbReference type="Pfam" id="PF02698"/>
    </source>
</evidence>
<reference evidence="3" key="1">
    <citation type="submission" date="2019-10" db="EMBL/GenBank/DDBJ databases">
        <title>Draft genome sequece of Microseira wollei NIES-4236.</title>
        <authorList>
            <person name="Yamaguchi H."/>
            <person name="Suzuki S."/>
            <person name="Kawachi M."/>
        </authorList>
    </citation>
    <scope>NUCLEOTIDE SEQUENCE</scope>
    <source>
        <strain evidence="3">NIES-4236</strain>
    </source>
</reference>
<feature type="domain" description="DUF218" evidence="2">
    <location>
        <begin position="79"/>
        <end position="253"/>
    </location>
</feature>
<dbReference type="AlphaFoldDB" id="A0AAV3XMG4"/>
<dbReference type="RefSeq" id="WP_226591021.1">
    <property type="nucleotide sequence ID" value="NZ_BLAY01000185.1"/>
</dbReference>
<feature type="transmembrane region" description="Helical" evidence="1">
    <location>
        <begin position="37"/>
        <end position="61"/>
    </location>
</feature>
<proteinExistence type="predicted"/>
<dbReference type="PROSITE" id="PS51257">
    <property type="entry name" value="PROKAR_LIPOPROTEIN"/>
    <property type="match status" value="1"/>
</dbReference>
<evidence type="ECO:0000313" key="4">
    <source>
        <dbReference type="Proteomes" id="UP001050975"/>
    </source>
</evidence>
<dbReference type="CDD" id="cd06259">
    <property type="entry name" value="YdcF-like"/>
    <property type="match status" value="1"/>
</dbReference>
<dbReference type="Proteomes" id="UP001050975">
    <property type="component" value="Unassembled WGS sequence"/>
</dbReference>
<dbReference type="GO" id="GO:0043164">
    <property type="term" value="P:Gram-negative-bacterium-type cell wall biogenesis"/>
    <property type="evidence" value="ECO:0007669"/>
    <property type="project" value="TreeGrafter"/>
</dbReference>
<comment type="caution">
    <text evidence="3">The sequence shown here is derived from an EMBL/GenBank/DDBJ whole genome shotgun (WGS) entry which is preliminary data.</text>
</comment>
<feature type="transmembrane region" description="Helical" evidence="1">
    <location>
        <begin position="12"/>
        <end position="31"/>
    </location>
</feature>
<sequence>MFLFLSKLLPIFFYPLGLACLLMVVALIAFWKRPRIAVGAIVTALFVLLIASNAAVSRYLVRSLEWQHLPSGELPQVAAIVVLGGGIKAKLPPRPWVDVSDRGDRILHGAQLYRQGKAPWLVLSGGRIDWKDNNESESKDMAAIALAMGVPQSAILEDATSLNTYQNAVNVGKILDDKKMQRRVLLITSAMHMPRSLLIFQRQGIDAIAAPTDFLVTEKDFKPLDSWQAIIFNLLPDIENLDNTTSAIKEYVGIAVYRLKGWL</sequence>